<evidence type="ECO:0000256" key="11">
    <source>
        <dbReference type="SAM" id="MobiDB-lite"/>
    </source>
</evidence>
<feature type="transmembrane region" description="Helical" evidence="10">
    <location>
        <begin position="689"/>
        <end position="708"/>
    </location>
</feature>
<dbReference type="InterPro" id="IPR039529">
    <property type="entry name" value="PGAP1/BST1"/>
</dbReference>
<protein>
    <recommendedName>
        <fullName evidence="10">GPI inositol-deacylase</fullName>
        <ecNumber evidence="10">3.1.-.-</ecNumber>
    </recommendedName>
</protein>
<keyword evidence="6 10" id="KW-0256">Endoplasmic reticulum</keyword>
<organism evidence="13 14">
    <name type="scientific">Papilio machaon</name>
    <name type="common">Old World swallowtail butterfly</name>
    <dbReference type="NCBI Taxonomy" id="76193"/>
    <lineage>
        <taxon>Eukaryota</taxon>
        <taxon>Metazoa</taxon>
        <taxon>Ecdysozoa</taxon>
        <taxon>Arthropoda</taxon>
        <taxon>Hexapoda</taxon>
        <taxon>Insecta</taxon>
        <taxon>Pterygota</taxon>
        <taxon>Neoptera</taxon>
        <taxon>Endopterygota</taxon>
        <taxon>Lepidoptera</taxon>
        <taxon>Glossata</taxon>
        <taxon>Ditrysia</taxon>
        <taxon>Papilionoidea</taxon>
        <taxon>Papilionidae</taxon>
        <taxon>Papilioninae</taxon>
        <taxon>Papilio</taxon>
    </lineage>
</organism>
<feature type="transmembrane region" description="Helical" evidence="10">
    <location>
        <begin position="728"/>
        <end position="755"/>
    </location>
</feature>
<reference evidence="13 14" key="1">
    <citation type="journal article" date="2015" name="Nat. Commun.">
        <title>Outbred genome sequencing and CRISPR/Cas9 gene editing in butterflies.</title>
        <authorList>
            <person name="Li X."/>
            <person name="Fan D."/>
            <person name="Zhang W."/>
            <person name="Liu G."/>
            <person name="Zhang L."/>
            <person name="Zhao L."/>
            <person name="Fang X."/>
            <person name="Chen L."/>
            <person name="Dong Y."/>
            <person name="Chen Y."/>
            <person name="Ding Y."/>
            <person name="Zhao R."/>
            <person name="Feng M."/>
            <person name="Zhu Y."/>
            <person name="Feng Y."/>
            <person name="Jiang X."/>
            <person name="Zhu D."/>
            <person name="Xiang H."/>
            <person name="Feng X."/>
            <person name="Li S."/>
            <person name="Wang J."/>
            <person name="Zhang G."/>
            <person name="Kronforst M.R."/>
            <person name="Wang W."/>
        </authorList>
    </citation>
    <scope>NUCLEOTIDE SEQUENCE [LARGE SCALE GENOMIC DNA]</scope>
    <source>
        <strain evidence="13">Ya'a_city_454_Pm</strain>
        <tissue evidence="13">Whole body</tissue>
    </source>
</reference>
<keyword evidence="14" id="KW-1185">Reference proteome</keyword>
<dbReference type="GO" id="GO:0006505">
    <property type="term" value="P:GPI anchor metabolic process"/>
    <property type="evidence" value="ECO:0007669"/>
    <property type="project" value="TreeGrafter"/>
</dbReference>
<gene>
    <name evidence="13" type="ORF">RR48_03791</name>
</gene>
<evidence type="ECO:0000313" key="14">
    <source>
        <dbReference type="Proteomes" id="UP000053240"/>
    </source>
</evidence>
<keyword evidence="3 10" id="KW-0813">Transport</keyword>
<evidence type="ECO:0000256" key="6">
    <source>
        <dbReference type="ARBA" id="ARBA00022824"/>
    </source>
</evidence>
<keyword evidence="4 10" id="KW-0812">Transmembrane</keyword>
<dbReference type="InterPro" id="IPR029058">
    <property type="entry name" value="AB_hydrolase_fold"/>
</dbReference>
<feature type="compositionally biased region" description="Basic and acidic residues" evidence="11">
    <location>
        <begin position="1051"/>
        <end position="1076"/>
    </location>
</feature>
<feature type="transmembrane region" description="Helical" evidence="10">
    <location>
        <begin position="615"/>
        <end position="637"/>
    </location>
</feature>
<dbReference type="PANTHER" id="PTHR15495">
    <property type="entry name" value="NEGATIVE REGULATOR OF VESICLE FORMATION-RELATED"/>
    <property type="match status" value="1"/>
</dbReference>
<evidence type="ECO:0000256" key="9">
    <source>
        <dbReference type="ARBA" id="ARBA00023136"/>
    </source>
</evidence>
<dbReference type="SUPFAM" id="SSF53474">
    <property type="entry name" value="alpha/beta-Hydrolases"/>
    <property type="match status" value="1"/>
</dbReference>
<evidence type="ECO:0000256" key="2">
    <source>
        <dbReference type="ARBA" id="ARBA00006931"/>
    </source>
</evidence>
<comment type="function">
    <text evidence="10">Involved in inositol deacylation of GPI-anchored proteins which plays important roles in the quality control and ER-associated degradation of GPI-anchored proteins.</text>
</comment>
<dbReference type="GO" id="GO:0006888">
    <property type="term" value="P:endoplasmic reticulum to Golgi vesicle-mediated transport"/>
    <property type="evidence" value="ECO:0007669"/>
    <property type="project" value="TreeGrafter"/>
</dbReference>
<name>A0A0N1II70_PAPMA</name>
<dbReference type="EC" id="3.1.-.-" evidence="10"/>
<dbReference type="STRING" id="76193.A0A0N1II70"/>
<dbReference type="GO" id="GO:0005789">
    <property type="term" value="C:endoplasmic reticulum membrane"/>
    <property type="evidence" value="ECO:0007669"/>
    <property type="project" value="UniProtKB-SubCell"/>
</dbReference>
<sequence length="1107" mass="125921">MFEYPQFVRISLNDEIAKTKYPQYGLYAYSEGRFTEKTRKMWFDGIPVLFLPGNSGSHMQARSLASVALRKAISKGYDYHFDFFTISYNEELSAFSGSVLEGQSEFAAMSVSQILCLYKSNKSVPTSVIIIGHSMGGLIAKSLLSHPITINSVNIIITLASPLHVPVVNFDIIMNNFYNKLECQWKFCLSNDEDLKQKKMIISFGSGPRDILVPPVYTSVGESTVNSLNALTTAVPGVWVSPDHVSMVWCKQLVMAINRYLFDIIDTNTTQITENPQLLMAKARLYFKANRSMTLSPDIVRSEVILPADAFWYEDNRRNYQINRPNIDKVTFLMIRLVKFPQNRFVAIETVNVNDKDWIFGCNAKFTHNTYRHCKQATSLSELSRWSGSANESERRKLATVDLQDLMQTHPDWSHVVVRVSPTKKPVTLNVDINDYYSRKIDIKPPIFGSMTIKQETEPNAIYYELVIKDMVFVHQAYLLYVEPISSCQSKQYHVSAEFHVPWAENYEYHHYFTHLKRSPMKLRLFKSNPNYTLDASADAVRVTLLLDPKCTYTISISASWYLRLGEMVRNYSSVLFPYVAAILLLATRSNMIKLNMHGMCLSVHQALLCKHSEALYAIALFGIIGMAFTISASWYLRLGEMVRNYSSVLFPYVAAILLLATRSNMINLNMHGMCLSVHQALLCKHSEALYAIALFGIIGMAFTYIPSYLDEIVTLNNQELLYFGRSLLVVGTYYAAMGIVFVVHAAILAVIVFSSQLAYRFFLRIFWRGGGNIAENVATGLRKLPIVVTLTMGFITLSCGAAALALGAAFYAFMISKMYEDYLEDYVYKLMAIIGSRICKLFSSKRPKENSELLSIDSKNDKENKEETKPESNVCQSKEDTKVNDDHDANVDEDLSKLNFHMMMLLLWLIIAIVNVPVLLTWARNFKYNVPLCHDTSYITGSVMTLCSGVIWQMDAPKRNSEYYEAVANIIIPISIIIFVLGPFTMTIVNYGMLFIFTIITVQQLFHLYYDEKNVMVNDDDVKEADASKLSSASVLNNDKNETNDETEEKSEKANETQSEKEKSNNSYADERLNEDVPDECNVCDENRIYKVFKNLRDKFSSVNDM</sequence>
<feature type="region of interest" description="Disordered" evidence="11">
    <location>
        <begin position="854"/>
        <end position="887"/>
    </location>
</feature>
<feature type="compositionally biased region" description="Basic and acidic residues" evidence="11">
    <location>
        <begin position="878"/>
        <end position="887"/>
    </location>
</feature>
<evidence type="ECO:0000259" key="12">
    <source>
        <dbReference type="Pfam" id="PF07819"/>
    </source>
</evidence>
<dbReference type="InParanoid" id="A0A0N1II70"/>
<dbReference type="GO" id="GO:0015031">
    <property type="term" value="P:protein transport"/>
    <property type="evidence" value="ECO:0007669"/>
    <property type="project" value="UniProtKB-KW"/>
</dbReference>
<feature type="transmembrane region" description="Helical" evidence="10">
    <location>
        <begin position="992"/>
        <end position="1011"/>
    </location>
</feature>
<dbReference type="GO" id="GO:0050185">
    <property type="term" value="F:phosphatidylinositol deacylase activity"/>
    <property type="evidence" value="ECO:0007669"/>
    <property type="project" value="TreeGrafter"/>
</dbReference>
<dbReference type="InterPro" id="IPR012908">
    <property type="entry name" value="PGAP1-ab_dom-like"/>
</dbReference>
<keyword evidence="8 10" id="KW-1133">Transmembrane helix</keyword>
<evidence type="ECO:0000313" key="13">
    <source>
        <dbReference type="EMBL" id="KPJ15660.1"/>
    </source>
</evidence>
<feature type="region of interest" description="Disordered" evidence="11">
    <location>
        <begin position="1029"/>
        <end position="1077"/>
    </location>
</feature>
<dbReference type="Proteomes" id="UP000053240">
    <property type="component" value="Unassembled WGS sequence"/>
</dbReference>
<feature type="transmembrane region" description="Helical" evidence="10">
    <location>
        <begin position="649"/>
        <end position="668"/>
    </location>
</feature>
<feature type="compositionally biased region" description="Basic and acidic residues" evidence="11">
    <location>
        <begin position="859"/>
        <end position="871"/>
    </location>
</feature>
<feature type="transmembrane region" description="Helical" evidence="10">
    <location>
        <begin position="967"/>
        <end position="986"/>
    </location>
</feature>
<dbReference type="Pfam" id="PF07819">
    <property type="entry name" value="PGAP1"/>
    <property type="match status" value="1"/>
</dbReference>
<evidence type="ECO:0000256" key="1">
    <source>
        <dbReference type="ARBA" id="ARBA00004477"/>
    </source>
</evidence>
<keyword evidence="7 10" id="KW-0653">Protein transport</keyword>
<evidence type="ECO:0000256" key="7">
    <source>
        <dbReference type="ARBA" id="ARBA00022927"/>
    </source>
</evidence>
<feature type="transmembrane region" description="Helical" evidence="10">
    <location>
        <begin position="787"/>
        <end position="815"/>
    </location>
</feature>
<dbReference type="EMBL" id="KQ460328">
    <property type="protein sequence ID" value="KPJ15660.1"/>
    <property type="molecule type" value="Genomic_DNA"/>
</dbReference>
<keyword evidence="5 10" id="KW-0378">Hydrolase</keyword>
<evidence type="ECO:0000256" key="10">
    <source>
        <dbReference type="RuleBase" id="RU365011"/>
    </source>
</evidence>
<proteinExistence type="inferred from homology"/>
<dbReference type="AlphaFoldDB" id="A0A0N1II70"/>
<accession>A0A0N1II70</accession>
<evidence type="ECO:0000256" key="4">
    <source>
        <dbReference type="ARBA" id="ARBA00022692"/>
    </source>
</evidence>
<dbReference type="Gene3D" id="3.40.50.1820">
    <property type="entry name" value="alpha/beta hydrolase"/>
    <property type="match status" value="1"/>
</dbReference>
<dbReference type="Pfam" id="PF24660">
    <property type="entry name" value="PGAP1_3rd"/>
    <property type="match status" value="1"/>
</dbReference>
<comment type="subcellular location">
    <subcellularLocation>
        <location evidence="1">Endoplasmic reticulum membrane</location>
        <topology evidence="1">Multi-pass membrane protein</topology>
    </subcellularLocation>
</comment>
<dbReference type="FunCoup" id="A0A0N1II70">
    <property type="interactions" value="1051"/>
</dbReference>
<keyword evidence="9 10" id="KW-0472">Membrane</keyword>
<feature type="domain" description="GPI inositol-deacylase PGAP1-like alpha/beta" evidence="12">
    <location>
        <begin position="43"/>
        <end position="263"/>
    </location>
</feature>
<feature type="transmembrane region" description="Helical" evidence="10">
    <location>
        <begin position="906"/>
        <end position="925"/>
    </location>
</feature>
<comment type="similarity">
    <text evidence="2 10">Belongs to the GPI inositol-deacylase family.</text>
</comment>
<evidence type="ECO:0000256" key="8">
    <source>
        <dbReference type="ARBA" id="ARBA00022989"/>
    </source>
</evidence>
<feature type="transmembrane region" description="Helical" evidence="10">
    <location>
        <begin position="572"/>
        <end position="588"/>
    </location>
</feature>
<evidence type="ECO:0000256" key="5">
    <source>
        <dbReference type="ARBA" id="ARBA00022801"/>
    </source>
</evidence>
<dbReference type="PANTHER" id="PTHR15495:SF7">
    <property type="entry name" value="GPI INOSITOL-DEACYLASE"/>
    <property type="match status" value="1"/>
</dbReference>
<evidence type="ECO:0000256" key="3">
    <source>
        <dbReference type="ARBA" id="ARBA00022448"/>
    </source>
</evidence>